<name>A0A8W8LH07_MAGGI</name>
<sequence length="585" mass="66518">MAGGTSSLDGKLLVAAIDFGTAYSGYAFSFRNDYRLDPLKIEVNHWTGTGSQTMSPKAPSSVLLNPDKTFKSFGYTAEEEYSNLVETGQHQDWYFFTKIKMRLLYREKISRTDIIEDECGKPMLGLTIISMIIQYLKDDLFKRLEQRGMPLRDQDILWVLTVPAIWSDAAKQFTKEAAEKAGIKSDDVMLVYEPEAAALYCRFQNMKNISNAKDDSNLAKKTKVLVFDMGGGTTDISVIAIKSEKEIHIVERACGGAFGGVFINEKFIQWLEDVFGKEILKKFKTEHRSDYMFLIENFENKKRLIDPSTDKQICFQIPSSLKSMAENLWEYSIQDRFKKMEINAVQVKGRGKLFFPSSFLLENFIIPIAKNIFEELQHILSKHGDIDSVLAVGGLAQSPAVVSEIRKYVRDIPVYVPFDSSLAVVSGAVLYGHENNIIKARVCPYSYGIQTMRPFINGDDENKKVVQEGETWCKQCFRALYKAGDLVKLGAVSSYDLKESFEDENRKHKRFRPIRCVMFISKKNDVRYVTDKGCIEHGTIEIEAPENGFPVHYECTVALEFAGTEIIARLKDKKGTKTIRLEFMN</sequence>
<evidence type="ECO:0000256" key="2">
    <source>
        <dbReference type="ARBA" id="ARBA00022741"/>
    </source>
</evidence>
<evidence type="ECO:0000313" key="5">
    <source>
        <dbReference type="Proteomes" id="UP000005408"/>
    </source>
</evidence>
<dbReference type="PRINTS" id="PR00301">
    <property type="entry name" value="HEATSHOCK70"/>
</dbReference>
<accession>A0A8W8LH07</accession>
<dbReference type="PANTHER" id="PTHR14187:SF5">
    <property type="entry name" value="HEAT SHOCK 70 KDA PROTEIN 12A"/>
    <property type="match status" value="1"/>
</dbReference>
<dbReference type="OrthoDB" id="2963168at2759"/>
<evidence type="ECO:0000313" key="4">
    <source>
        <dbReference type="EnsemblMetazoa" id="G280.5:cds"/>
    </source>
</evidence>
<evidence type="ECO:0000256" key="1">
    <source>
        <dbReference type="ARBA" id="ARBA00007381"/>
    </source>
</evidence>
<dbReference type="EnsemblMetazoa" id="G280.6">
    <property type="protein sequence ID" value="G280.6:cds"/>
    <property type="gene ID" value="G280"/>
</dbReference>
<dbReference type="PROSITE" id="PS00329">
    <property type="entry name" value="HSP70_2"/>
    <property type="match status" value="1"/>
</dbReference>
<dbReference type="InterPro" id="IPR013126">
    <property type="entry name" value="Hsp_70_fam"/>
</dbReference>
<dbReference type="AlphaFoldDB" id="A0A8W8LH07"/>
<keyword evidence="3" id="KW-0067">ATP-binding</keyword>
<dbReference type="EnsemblMetazoa" id="G280.1">
    <property type="protein sequence ID" value="G280.1:cds"/>
    <property type="gene ID" value="G280"/>
</dbReference>
<dbReference type="Gene3D" id="3.30.420.40">
    <property type="match status" value="2"/>
</dbReference>
<protein>
    <recommendedName>
        <fullName evidence="6">Heat shock 70 kDa protein 12B</fullName>
    </recommendedName>
</protein>
<dbReference type="EnsemblMetazoa" id="G280.9">
    <property type="protein sequence ID" value="G280.9:cds"/>
    <property type="gene ID" value="G280"/>
</dbReference>
<comment type="similarity">
    <text evidence="1">Belongs to the heat shock protein 70 family.</text>
</comment>
<dbReference type="EnsemblMetazoa" id="G280.3">
    <property type="protein sequence ID" value="G280.3:cds"/>
    <property type="gene ID" value="G280"/>
</dbReference>
<proteinExistence type="inferred from homology"/>
<dbReference type="SUPFAM" id="SSF53067">
    <property type="entry name" value="Actin-like ATPase domain"/>
    <property type="match status" value="2"/>
</dbReference>
<organism evidence="4 5">
    <name type="scientific">Magallana gigas</name>
    <name type="common">Pacific oyster</name>
    <name type="synonym">Crassostrea gigas</name>
    <dbReference type="NCBI Taxonomy" id="29159"/>
    <lineage>
        <taxon>Eukaryota</taxon>
        <taxon>Metazoa</taxon>
        <taxon>Spiralia</taxon>
        <taxon>Lophotrochozoa</taxon>
        <taxon>Mollusca</taxon>
        <taxon>Bivalvia</taxon>
        <taxon>Autobranchia</taxon>
        <taxon>Pteriomorphia</taxon>
        <taxon>Ostreida</taxon>
        <taxon>Ostreoidea</taxon>
        <taxon>Ostreidae</taxon>
        <taxon>Magallana</taxon>
    </lineage>
</organism>
<dbReference type="OMA" id="VVEYERN"/>
<dbReference type="Pfam" id="PF00012">
    <property type="entry name" value="HSP70"/>
    <property type="match status" value="1"/>
</dbReference>
<dbReference type="CDD" id="cd10229">
    <property type="entry name" value="ASKHA_NBD_HSP70_HSPA12"/>
    <property type="match status" value="1"/>
</dbReference>
<dbReference type="InterPro" id="IPR018181">
    <property type="entry name" value="Heat_shock_70_CS"/>
</dbReference>
<evidence type="ECO:0008006" key="6">
    <source>
        <dbReference type="Google" id="ProtNLM"/>
    </source>
</evidence>
<dbReference type="PANTHER" id="PTHR14187">
    <property type="entry name" value="ALPHA KINASE/ELONGATION FACTOR 2 KINASE"/>
    <property type="match status" value="1"/>
</dbReference>
<evidence type="ECO:0000256" key="3">
    <source>
        <dbReference type="ARBA" id="ARBA00022840"/>
    </source>
</evidence>
<dbReference type="GO" id="GO:0005524">
    <property type="term" value="F:ATP binding"/>
    <property type="evidence" value="ECO:0007669"/>
    <property type="project" value="UniProtKB-KW"/>
</dbReference>
<keyword evidence="5" id="KW-1185">Reference proteome</keyword>
<dbReference type="EnsemblMetazoa" id="G280.5">
    <property type="protein sequence ID" value="G280.5:cds"/>
    <property type="gene ID" value="G280"/>
</dbReference>
<reference evidence="4" key="1">
    <citation type="submission" date="2022-08" db="UniProtKB">
        <authorList>
            <consortium name="EnsemblMetazoa"/>
        </authorList>
    </citation>
    <scope>IDENTIFICATION</scope>
    <source>
        <strain evidence="4">05x7-T-G4-1.051#20</strain>
    </source>
</reference>
<dbReference type="EnsemblMetazoa" id="G280.2">
    <property type="protein sequence ID" value="G280.2:cds"/>
    <property type="gene ID" value="G280"/>
</dbReference>
<dbReference type="GO" id="GO:0140662">
    <property type="term" value="F:ATP-dependent protein folding chaperone"/>
    <property type="evidence" value="ECO:0007669"/>
    <property type="project" value="InterPro"/>
</dbReference>
<keyword evidence="2" id="KW-0547">Nucleotide-binding</keyword>
<dbReference type="InterPro" id="IPR043129">
    <property type="entry name" value="ATPase_NBD"/>
</dbReference>
<dbReference type="Proteomes" id="UP000005408">
    <property type="component" value="Unassembled WGS sequence"/>
</dbReference>